<evidence type="ECO:0000313" key="3">
    <source>
        <dbReference type="Proteomes" id="UP001458880"/>
    </source>
</evidence>
<sequence length="105" mass="12343">MQFVLPFTKSRSQSGNLPNINNEKEMIEKNYSSADDNEEDSGPTDSRKQTPTDLTQSDFSHIVFINTVFFEKILKKKGNLQRMKWRMLSLLTFRKEKNDNLKIRI</sequence>
<feature type="region of interest" description="Disordered" evidence="1">
    <location>
        <begin position="1"/>
        <end position="53"/>
    </location>
</feature>
<proteinExistence type="predicted"/>
<dbReference type="EMBL" id="JASPKY010001142">
    <property type="protein sequence ID" value="KAK9678960.1"/>
    <property type="molecule type" value="Genomic_DNA"/>
</dbReference>
<gene>
    <name evidence="2" type="ORF">QE152_g40400</name>
</gene>
<keyword evidence="3" id="KW-1185">Reference proteome</keyword>
<feature type="compositionally biased region" description="Polar residues" evidence="1">
    <location>
        <begin position="9"/>
        <end position="18"/>
    </location>
</feature>
<reference evidence="2 3" key="1">
    <citation type="journal article" date="2024" name="BMC Genomics">
        <title>De novo assembly and annotation of Popillia japonica's genome with initial clues to its potential as an invasive pest.</title>
        <authorList>
            <person name="Cucini C."/>
            <person name="Boschi S."/>
            <person name="Funari R."/>
            <person name="Cardaioli E."/>
            <person name="Iannotti N."/>
            <person name="Marturano G."/>
            <person name="Paoli F."/>
            <person name="Bruttini M."/>
            <person name="Carapelli A."/>
            <person name="Frati F."/>
            <person name="Nardi F."/>
        </authorList>
    </citation>
    <scope>NUCLEOTIDE SEQUENCE [LARGE SCALE GENOMIC DNA]</scope>
    <source>
        <strain evidence="2">DMR45628</strain>
    </source>
</reference>
<protein>
    <submittedName>
        <fullName evidence="2">Uncharacterized protein</fullName>
    </submittedName>
</protein>
<dbReference type="Proteomes" id="UP001458880">
    <property type="component" value="Unassembled WGS sequence"/>
</dbReference>
<evidence type="ECO:0000313" key="2">
    <source>
        <dbReference type="EMBL" id="KAK9678960.1"/>
    </source>
</evidence>
<comment type="caution">
    <text evidence="2">The sequence shown here is derived from an EMBL/GenBank/DDBJ whole genome shotgun (WGS) entry which is preliminary data.</text>
</comment>
<name>A0AAW1HRH6_POPJA</name>
<evidence type="ECO:0000256" key="1">
    <source>
        <dbReference type="SAM" id="MobiDB-lite"/>
    </source>
</evidence>
<dbReference type="AlphaFoldDB" id="A0AAW1HRH6"/>
<organism evidence="2 3">
    <name type="scientific">Popillia japonica</name>
    <name type="common">Japanese beetle</name>
    <dbReference type="NCBI Taxonomy" id="7064"/>
    <lineage>
        <taxon>Eukaryota</taxon>
        <taxon>Metazoa</taxon>
        <taxon>Ecdysozoa</taxon>
        <taxon>Arthropoda</taxon>
        <taxon>Hexapoda</taxon>
        <taxon>Insecta</taxon>
        <taxon>Pterygota</taxon>
        <taxon>Neoptera</taxon>
        <taxon>Endopterygota</taxon>
        <taxon>Coleoptera</taxon>
        <taxon>Polyphaga</taxon>
        <taxon>Scarabaeiformia</taxon>
        <taxon>Scarabaeidae</taxon>
        <taxon>Rutelinae</taxon>
        <taxon>Popillia</taxon>
    </lineage>
</organism>
<accession>A0AAW1HRH6</accession>